<dbReference type="InterPro" id="IPR000595">
    <property type="entry name" value="cNMP-bd_dom"/>
</dbReference>
<evidence type="ECO:0000259" key="1">
    <source>
        <dbReference type="PROSITE" id="PS50042"/>
    </source>
</evidence>
<reference evidence="3" key="1">
    <citation type="submission" date="2017-06" db="EMBL/GenBank/DDBJ databases">
        <authorList>
            <person name="Varghese N."/>
            <person name="Submissions S."/>
        </authorList>
    </citation>
    <scope>NUCLEOTIDE SEQUENCE [LARGE SCALE GENOMIC DNA]</scope>
    <source>
        <strain evidence="3">DSM 137</strain>
    </source>
</reference>
<dbReference type="PROSITE" id="PS50042">
    <property type="entry name" value="CNMP_BINDING_3"/>
    <property type="match status" value="1"/>
</dbReference>
<dbReference type="OrthoDB" id="9807547at2"/>
<dbReference type="GO" id="GO:0042391">
    <property type="term" value="P:regulation of membrane potential"/>
    <property type="evidence" value="ECO:0007669"/>
    <property type="project" value="TreeGrafter"/>
</dbReference>
<dbReference type="PANTHER" id="PTHR10217:SF435">
    <property type="entry name" value="POTASSIUM VOLTAGE-GATED CHANNEL PROTEIN EAG"/>
    <property type="match status" value="1"/>
</dbReference>
<keyword evidence="3" id="KW-1185">Reference proteome</keyword>
<dbReference type="Gene3D" id="2.60.120.10">
    <property type="entry name" value="Jelly Rolls"/>
    <property type="match status" value="1"/>
</dbReference>
<proteinExistence type="predicted"/>
<dbReference type="SUPFAM" id="SSF51206">
    <property type="entry name" value="cAMP-binding domain-like"/>
    <property type="match status" value="1"/>
</dbReference>
<dbReference type="InterPro" id="IPR018490">
    <property type="entry name" value="cNMP-bd_dom_sf"/>
</dbReference>
<dbReference type="CDD" id="cd00038">
    <property type="entry name" value="CAP_ED"/>
    <property type="match status" value="1"/>
</dbReference>
<dbReference type="InterPro" id="IPR014710">
    <property type="entry name" value="RmlC-like_jellyroll"/>
</dbReference>
<dbReference type="PANTHER" id="PTHR10217">
    <property type="entry name" value="VOLTAGE AND LIGAND GATED POTASSIUM CHANNEL"/>
    <property type="match status" value="1"/>
</dbReference>
<dbReference type="SMART" id="SM00100">
    <property type="entry name" value="cNMP"/>
    <property type="match status" value="1"/>
</dbReference>
<dbReference type="GO" id="GO:0005886">
    <property type="term" value="C:plasma membrane"/>
    <property type="evidence" value="ECO:0007669"/>
    <property type="project" value="TreeGrafter"/>
</dbReference>
<organism evidence="2 3">
    <name type="scientific">Rhodoblastus acidophilus</name>
    <name type="common">Rhodopseudomonas acidophila</name>
    <dbReference type="NCBI Taxonomy" id="1074"/>
    <lineage>
        <taxon>Bacteria</taxon>
        <taxon>Pseudomonadati</taxon>
        <taxon>Pseudomonadota</taxon>
        <taxon>Alphaproteobacteria</taxon>
        <taxon>Hyphomicrobiales</taxon>
        <taxon>Rhodoblastaceae</taxon>
        <taxon>Rhodoblastus</taxon>
    </lineage>
</organism>
<evidence type="ECO:0000313" key="3">
    <source>
        <dbReference type="Proteomes" id="UP000198418"/>
    </source>
</evidence>
<dbReference type="EMBL" id="FYDG01000005">
    <property type="protein sequence ID" value="SNB73286.1"/>
    <property type="molecule type" value="Genomic_DNA"/>
</dbReference>
<dbReference type="GO" id="GO:0005249">
    <property type="term" value="F:voltage-gated potassium channel activity"/>
    <property type="evidence" value="ECO:0007669"/>
    <property type="project" value="TreeGrafter"/>
</dbReference>
<dbReference type="Proteomes" id="UP000198418">
    <property type="component" value="Unassembled WGS sequence"/>
</dbReference>
<dbReference type="AlphaFoldDB" id="A0A212RLM2"/>
<protein>
    <submittedName>
        <fullName evidence="2">Cyclic nucleotide-binding protein</fullName>
    </submittedName>
</protein>
<dbReference type="InterPro" id="IPR050818">
    <property type="entry name" value="KCNH_animal-type"/>
</dbReference>
<accession>A0A212RLM2</accession>
<sequence length="154" mass="16871">MSADDIIDILTRLPIFAKLDPGALRLIAFAAETRQLRAGDILFRQGDIADCGYLLLTGTVTLDGVEGADSGFRMVKDGDLLGETALLVPTKRPFTAIARQSSSVLRISRAIFLRALEEYPASAERLRKDMLTKITALGEELEGYRRGLTTRRAS</sequence>
<evidence type="ECO:0000313" key="2">
    <source>
        <dbReference type="EMBL" id="SNB73286.1"/>
    </source>
</evidence>
<feature type="domain" description="Cyclic nucleotide-binding" evidence="1">
    <location>
        <begin position="15"/>
        <end position="133"/>
    </location>
</feature>
<gene>
    <name evidence="2" type="ORF">SAMN06265338_105115</name>
</gene>
<name>A0A212RLM2_RHOAC</name>
<dbReference type="Pfam" id="PF00027">
    <property type="entry name" value="cNMP_binding"/>
    <property type="match status" value="1"/>
</dbReference>
<dbReference type="RefSeq" id="WP_088520891.1">
    <property type="nucleotide sequence ID" value="NZ_FYDG01000005.1"/>
</dbReference>